<dbReference type="EMBL" id="JAACNH010000004">
    <property type="protein sequence ID" value="KAG8445080.1"/>
    <property type="molecule type" value="Genomic_DNA"/>
</dbReference>
<sequence length="94" mass="10430">MSLKVQRLASAVSHIVTVKIDSGVSAMLVQNPNGRHIYANLLALKIKLTGFRMVLSRSHQHHPLFQLSLSSNTQICLIIIVTFMCFNSCQNGHT</sequence>
<proteinExistence type="predicted"/>
<comment type="caution">
    <text evidence="1">The sequence shown here is derived from an EMBL/GenBank/DDBJ whole genome shotgun (WGS) entry which is preliminary data.</text>
</comment>
<name>A0A8T2JP10_9PIPI</name>
<gene>
    <name evidence="1" type="ORF">GDO86_010009</name>
</gene>
<dbReference type="Proteomes" id="UP000812440">
    <property type="component" value="Chromosome 5"/>
</dbReference>
<organism evidence="1 2">
    <name type="scientific">Hymenochirus boettgeri</name>
    <name type="common">Congo dwarf clawed frog</name>
    <dbReference type="NCBI Taxonomy" id="247094"/>
    <lineage>
        <taxon>Eukaryota</taxon>
        <taxon>Metazoa</taxon>
        <taxon>Chordata</taxon>
        <taxon>Craniata</taxon>
        <taxon>Vertebrata</taxon>
        <taxon>Euteleostomi</taxon>
        <taxon>Amphibia</taxon>
        <taxon>Batrachia</taxon>
        <taxon>Anura</taxon>
        <taxon>Pipoidea</taxon>
        <taxon>Pipidae</taxon>
        <taxon>Pipinae</taxon>
        <taxon>Hymenochirus</taxon>
    </lineage>
</organism>
<reference evidence="1" key="1">
    <citation type="thesis" date="2020" institute="ProQuest LLC" country="789 East Eisenhower Parkway, Ann Arbor, MI, USA">
        <title>Comparative Genomics and Chromosome Evolution.</title>
        <authorList>
            <person name="Mudd A.B."/>
        </authorList>
    </citation>
    <scope>NUCLEOTIDE SEQUENCE</scope>
    <source>
        <strain evidence="1">Female2</strain>
        <tissue evidence="1">Blood</tissue>
    </source>
</reference>
<evidence type="ECO:0000313" key="1">
    <source>
        <dbReference type="EMBL" id="KAG8445080.1"/>
    </source>
</evidence>
<evidence type="ECO:0000313" key="2">
    <source>
        <dbReference type="Proteomes" id="UP000812440"/>
    </source>
</evidence>
<dbReference type="AlphaFoldDB" id="A0A8T2JP10"/>
<keyword evidence="2" id="KW-1185">Reference proteome</keyword>
<protein>
    <submittedName>
        <fullName evidence="1">Uncharacterized protein</fullName>
    </submittedName>
</protein>
<accession>A0A8T2JP10</accession>